<evidence type="ECO:0000256" key="8">
    <source>
        <dbReference type="ARBA" id="ARBA00022840"/>
    </source>
</evidence>
<dbReference type="EMBL" id="LNQR01000057">
    <property type="protein sequence ID" value="KWT86091.1"/>
    <property type="molecule type" value="Genomic_DNA"/>
</dbReference>
<comment type="subcellular location">
    <subcellularLocation>
        <location evidence="13">Cytoplasm</location>
    </subcellularLocation>
</comment>
<protein>
    <recommendedName>
        <fullName evidence="13">Threonine--tRNA ligase</fullName>
        <ecNumber evidence="13">6.1.1.3</ecNumber>
    </recommendedName>
    <alternativeName>
        <fullName evidence="13">Threonyl-tRNA synthetase</fullName>
        <shortName evidence="13">ThrRS</shortName>
    </alternativeName>
</protein>
<dbReference type="SMART" id="SM00863">
    <property type="entry name" value="tRNA_SAD"/>
    <property type="match status" value="1"/>
</dbReference>
<dbReference type="SUPFAM" id="SSF55681">
    <property type="entry name" value="Class II aaRS and biotin synthetases"/>
    <property type="match status" value="1"/>
</dbReference>
<dbReference type="InterPro" id="IPR004154">
    <property type="entry name" value="Anticodon-bd"/>
</dbReference>
<dbReference type="InterPro" id="IPR006195">
    <property type="entry name" value="aa-tRNA-synth_II"/>
</dbReference>
<dbReference type="CDD" id="cd00771">
    <property type="entry name" value="ThrRS_core"/>
    <property type="match status" value="1"/>
</dbReference>
<organism evidence="15 16">
    <name type="scientific">Candidatus Magnetominusculus xianensis</name>
    <dbReference type="NCBI Taxonomy" id="1748249"/>
    <lineage>
        <taxon>Bacteria</taxon>
        <taxon>Pseudomonadati</taxon>
        <taxon>Nitrospirota</taxon>
        <taxon>Nitrospiria</taxon>
        <taxon>Nitrospirales</taxon>
        <taxon>Nitrospiraceae</taxon>
        <taxon>Candidatus Magnetominusculus</taxon>
    </lineage>
</organism>
<dbReference type="InterPro" id="IPR002320">
    <property type="entry name" value="Thr-tRNA-ligase_IIa"/>
</dbReference>
<evidence type="ECO:0000256" key="13">
    <source>
        <dbReference type="HAMAP-Rule" id="MF_00184"/>
    </source>
</evidence>
<comment type="similarity">
    <text evidence="1 13">Belongs to the class-II aminoacyl-tRNA synthetase family.</text>
</comment>
<evidence type="ECO:0000256" key="7">
    <source>
        <dbReference type="ARBA" id="ARBA00022833"/>
    </source>
</evidence>
<dbReference type="InterPro" id="IPR033728">
    <property type="entry name" value="ThrRS_core"/>
</dbReference>
<dbReference type="GO" id="GO:0004829">
    <property type="term" value="F:threonine-tRNA ligase activity"/>
    <property type="evidence" value="ECO:0007669"/>
    <property type="project" value="UniProtKB-EC"/>
</dbReference>
<keyword evidence="7 13" id="KW-0862">Zinc</keyword>
<evidence type="ECO:0000313" key="16">
    <source>
        <dbReference type="Proteomes" id="UP000060487"/>
    </source>
</evidence>
<comment type="subunit">
    <text evidence="13">Homodimer.</text>
</comment>
<keyword evidence="8 13" id="KW-0067">ATP-binding</keyword>
<evidence type="ECO:0000256" key="1">
    <source>
        <dbReference type="ARBA" id="ARBA00008226"/>
    </source>
</evidence>
<proteinExistence type="inferred from homology"/>
<evidence type="ECO:0000256" key="4">
    <source>
        <dbReference type="ARBA" id="ARBA00022598"/>
    </source>
</evidence>
<keyword evidence="2 13" id="KW-0963">Cytoplasm</keyword>
<dbReference type="EC" id="6.1.1.3" evidence="13"/>
<evidence type="ECO:0000256" key="2">
    <source>
        <dbReference type="ARBA" id="ARBA00022490"/>
    </source>
</evidence>
<dbReference type="Pfam" id="PF07973">
    <property type="entry name" value="tRNA_SAD"/>
    <property type="match status" value="1"/>
</dbReference>
<dbReference type="InterPro" id="IPR012947">
    <property type="entry name" value="tRNA_SAD"/>
</dbReference>
<feature type="binding site" evidence="13">
    <location>
        <position position="399"/>
    </location>
    <ligand>
        <name>Zn(2+)</name>
        <dbReference type="ChEBI" id="CHEBI:29105"/>
        <note>catalytic</note>
    </ligand>
</feature>
<feature type="binding site" evidence="13">
    <location>
        <position position="525"/>
    </location>
    <ligand>
        <name>Zn(2+)</name>
        <dbReference type="ChEBI" id="CHEBI:29105"/>
        <note>catalytic</note>
    </ligand>
</feature>
<dbReference type="PANTHER" id="PTHR11451:SF44">
    <property type="entry name" value="THREONINE--TRNA LIGASE, CHLOROPLASTIC_MITOCHONDRIAL 2"/>
    <property type="match status" value="1"/>
</dbReference>
<dbReference type="Gene3D" id="3.30.980.10">
    <property type="entry name" value="Threonyl-trna Synthetase, Chain A, domain 2"/>
    <property type="match status" value="1"/>
</dbReference>
<dbReference type="HAMAP" id="MF_00184">
    <property type="entry name" value="Thr_tRNA_synth"/>
    <property type="match status" value="1"/>
</dbReference>
<evidence type="ECO:0000256" key="9">
    <source>
        <dbReference type="ARBA" id="ARBA00022884"/>
    </source>
</evidence>
<dbReference type="Gene3D" id="3.30.54.20">
    <property type="match status" value="1"/>
</dbReference>
<evidence type="ECO:0000256" key="5">
    <source>
        <dbReference type="ARBA" id="ARBA00022723"/>
    </source>
</evidence>
<dbReference type="Gene3D" id="3.30.930.10">
    <property type="entry name" value="Bira Bifunctional Protein, Domain 2"/>
    <property type="match status" value="1"/>
</dbReference>
<evidence type="ECO:0000256" key="11">
    <source>
        <dbReference type="ARBA" id="ARBA00023146"/>
    </source>
</evidence>
<evidence type="ECO:0000256" key="3">
    <source>
        <dbReference type="ARBA" id="ARBA00022555"/>
    </source>
</evidence>
<keyword evidence="6 13" id="KW-0547">Nucleotide-binding</keyword>
<gene>
    <name evidence="15" type="primary">thrZ</name>
    <name evidence="13" type="synonym">thrS</name>
    <name evidence="15" type="ORF">ASN18_1578</name>
</gene>
<comment type="catalytic activity">
    <reaction evidence="12 13">
        <text>tRNA(Thr) + L-threonine + ATP = L-threonyl-tRNA(Thr) + AMP + diphosphate + H(+)</text>
        <dbReference type="Rhea" id="RHEA:24624"/>
        <dbReference type="Rhea" id="RHEA-COMP:9670"/>
        <dbReference type="Rhea" id="RHEA-COMP:9704"/>
        <dbReference type="ChEBI" id="CHEBI:15378"/>
        <dbReference type="ChEBI" id="CHEBI:30616"/>
        <dbReference type="ChEBI" id="CHEBI:33019"/>
        <dbReference type="ChEBI" id="CHEBI:57926"/>
        <dbReference type="ChEBI" id="CHEBI:78442"/>
        <dbReference type="ChEBI" id="CHEBI:78534"/>
        <dbReference type="ChEBI" id="CHEBI:456215"/>
        <dbReference type="EC" id="6.1.1.3"/>
    </reaction>
</comment>
<dbReference type="PRINTS" id="PR01047">
    <property type="entry name" value="TRNASYNTHTHR"/>
</dbReference>
<keyword evidence="10 13" id="KW-0648">Protein biosynthesis</keyword>
<evidence type="ECO:0000313" key="15">
    <source>
        <dbReference type="EMBL" id="KWT86091.1"/>
    </source>
</evidence>
<dbReference type="Pfam" id="PF03129">
    <property type="entry name" value="HGTP_anticodon"/>
    <property type="match status" value="1"/>
</dbReference>
<name>A0ABR5SH35_9BACT</name>
<dbReference type="PANTHER" id="PTHR11451">
    <property type="entry name" value="THREONINE-TRNA LIGASE"/>
    <property type="match status" value="1"/>
</dbReference>
<dbReference type="SUPFAM" id="SSF52954">
    <property type="entry name" value="Class II aaRS ABD-related"/>
    <property type="match status" value="1"/>
</dbReference>
<comment type="caution">
    <text evidence="15">The sequence shown here is derived from an EMBL/GenBank/DDBJ whole genome shotgun (WGS) entry which is preliminary data.</text>
</comment>
<keyword evidence="5 13" id="KW-0479">Metal-binding</keyword>
<keyword evidence="11 13" id="KW-0030">Aminoacyl-tRNA synthetase</keyword>
<feature type="domain" description="Aminoacyl-transfer RNA synthetases class-II family profile" evidence="14">
    <location>
        <begin position="255"/>
        <end position="548"/>
    </location>
</feature>
<dbReference type="NCBIfam" id="TIGR00418">
    <property type="entry name" value="thrS"/>
    <property type="match status" value="1"/>
</dbReference>
<evidence type="ECO:0000256" key="6">
    <source>
        <dbReference type="ARBA" id="ARBA00022741"/>
    </source>
</evidence>
<comment type="caution">
    <text evidence="13">Lacks conserved residue(s) required for the propagation of feature annotation.</text>
</comment>
<dbReference type="InterPro" id="IPR036621">
    <property type="entry name" value="Anticodon-bd_dom_sf"/>
</dbReference>
<accession>A0ABR5SH35</accession>
<sequence length="654" mass="74808">MVLKSFLHIGYYLVYSTREVESIVINIEGEVVDADKDDVLKRLKKVNALALKSAEGHIFDISGDVGGTGELTAVTIDSPEGLAICRHSTSHIMAHAVKDLYPSAKVTIGPSTEDGFYYDFDIDTPFTPDDLSAIEKAMQKIIKRNNPFVRKTMSKADAIELFKAMDEDYKVEIIEAIEADEVSLYEEGGFVDLCRGPHVPSTASVRAFKLLKTAGAYWRGDEKNKMLQRIYGTAFATSEDLKRHIELLEEIKRRDHRRLGRELDLFSMSDDIGAGLILWHPNGAMIRKTIEDFWREEHIKAGYKLLYTPHIARIDLWKKSGHVDFYKDNMYTPMDIDGADYEIKPMNCPFHIAVYKSALRSYRELPIKYAELGTVYRYERSGVLHGLLRVRGFTQDDAHIFCRIDQIESEILDVLDFTLYVLRTFGFEKYDVYLSTRPEKYVGTLDNWEIATEALRKALEKKGLKYETDPGEGVFYGPKIDIKVKDSLNRQWQCSTIQVDFNLPERFDVAYRASDDKDHLPIMIHRALMGSLERFFGILIEHYAGAFPLWLSPVQVSVLTISERQAEFAKETAGVLMKAGLRVETDLGDEKIGYKIRQSSIKKIPYAILIGDKEMESQSLTVRKRNGENISFADINSLLDFLREEIESRRYGHK</sequence>
<keyword evidence="3 13" id="KW-0820">tRNA-binding</keyword>
<dbReference type="CDD" id="cd00860">
    <property type="entry name" value="ThrRS_anticodon"/>
    <property type="match status" value="1"/>
</dbReference>
<evidence type="ECO:0000256" key="10">
    <source>
        <dbReference type="ARBA" id="ARBA00022917"/>
    </source>
</evidence>
<reference evidence="15 16" key="1">
    <citation type="submission" date="2015-11" db="EMBL/GenBank/DDBJ databases">
        <authorList>
            <person name="Lin W."/>
        </authorList>
    </citation>
    <scope>NUCLEOTIDE SEQUENCE [LARGE SCALE GENOMIC DNA]</scope>
    <source>
        <strain evidence="15 16">HCH-1</strain>
    </source>
</reference>
<dbReference type="PROSITE" id="PS50862">
    <property type="entry name" value="AA_TRNA_LIGASE_II"/>
    <property type="match status" value="1"/>
</dbReference>
<dbReference type="InterPro" id="IPR018163">
    <property type="entry name" value="Thr/Ala-tRNA-synth_IIc_edit"/>
</dbReference>
<dbReference type="InterPro" id="IPR045864">
    <property type="entry name" value="aa-tRNA-synth_II/BPL/LPL"/>
</dbReference>
<dbReference type="InterPro" id="IPR002314">
    <property type="entry name" value="aa-tRNA-synt_IIb"/>
</dbReference>
<dbReference type="Gene3D" id="3.40.50.800">
    <property type="entry name" value="Anticodon-binding domain"/>
    <property type="match status" value="1"/>
</dbReference>
<keyword evidence="9 13" id="KW-0694">RNA-binding</keyword>
<evidence type="ECO:0000259" key="14">
    <source>
        <dbReference type="PROSITE" id="PS50862"/>
    </source>
</evidence>
<dbReference type="Pfam" id="PF00587">
    <property type="entry name" value="tRNA-synt_2b"/>
    <property type="match status" value="1"/>
</dbReference>
<feature type="binding site" evidence="13">
    <location>
        <position position="348"/>
    </location>
    <ligand>
        <name>Zn(2+)</name>
        <dbReference type="ChEBI" id="CHEBI:29105"/>
        <note>catalytic</note>
    </ligand>
</feature>
<keyword evidence="16" id="KW-1185">Reference proteome</keyword>
<keyword evidence="4 13" id="KW-0436">Ligase</keyword>
<dbReference type="InterPro" id="IPR047246">
    <property type="entry name" value="ThrRS_anticodon"/>
</dbReference>
<evidence type="ECO:0000256" key="12">
    <source>
        <dbReference type="ARBA" id="ARBA00049515"/>
    </source>
</evidence>
<comment type="cofactor">
    <cofactor evidence="13">
        <name>Zn(2+)</name>
        <dbReference type="ChEBI" id="CHEBI:29105"/>
    </cofactor>
    <text evidence="13">Binds 1 zinc ion per subunit.</text>
</comment>
<dbReference type="SUPFAM" id="SSF55186">
    <property type="entry name" value="ThrRS/AlaRS common domain"/>
    <property type="match status" value="1"/>
</dbReference>
<dbReference type="Proteomes" id="UP000060487">
    <property type="component" value="Unassembled WGS sequence"/>
</dbReference>